<dbReference type="AlphaFoldDB" id="A0ABD0J665"/>
<comment type="subcellular location">
    <subcellularLocation>
        <location evidence="1">Secreted</location>
    </subcellularLocation>
</comment>
<evidence type="ECO:0000259" key="5">
    <source>
        <dbReference type="Pfam" id="PF00386"/>
    </source>
</evidence>
<gene>
    <name evidence="6" type="ORF">BaRGS_00038607</name>
</gene>
<reference evidence="6 7" key="1">
    <citation type="journal article" date="2023" name="Sci. Data">
        <title>Genome assembly of the Korean intertidal mud-creeper Batillaria attramentaria.</title>
        <authorList>
            <person name="Patra A.K."/>
            <person name="Ho P.T."/>
            <person name="Jun S."/>
            <person name="Lee S.J."/>
            <person name="Kim Y."/>
            <person name="Won Y.J."/>
        </authorList>
    </citation>
    <scope>NUCLEOTIDE SEQUENCE [LARGE SCALE GENOMIC DNA]</scope>
    <source>
        <strain evidence="6">Wonlab-2016</strain>
    </source>
</reference>
<evidence type="ECO:0000256" key="1">
    <source>
        <dbReference type="ARBA" id="ARBA00004613"/>
    </source>
</evidence>
<evidence type="ECO:0000256" key="3">
    <source>
        <dbReference type="ARBA" id="ARBA00022729"/>
    </source>
</evidence>
<protein>
    <recommendedName>
        <fullName evidence="5">C1q domain-containing protein</fullName>
    </recommendedName>
</protein>
<name>A0ABD0J665_9CAEN</name>
<dbReference type="Gene3D" id="2.60.120.40">
    <property type="match status" value="1"/>
</dbReference>
<proteinExistence type="predicted"/>
<dbReference type="PANTHER" id="PTHR22923:SF62">
    <property type="entry name" value="CVP18"/>
    <property type="match status" value="1"/>
</dbReference>
<evidence type="ECO:0000313" key="7">
    <source>
        <dbReference type="Proteomes" id="UP001519460"/>
    </source>
</evidence>
<dbReference type="InterPro" id="IPR001073">
    <property type="entry name" value="C1q_dom"/>
</dbReference>
<dbReference type="InterPro" id="IPR008983">
    <property type="entry name" value="Tumour_necrosis_fac-like_dom"/>
</dbReference>
<accession>A0ABD0J665</accession>
<feature type="domain" description="C1q" evidence="5">
    <location>
        <begin position="378"/>
        <end position="465"/>
    </location>
</feature>
<organism evidence="6 7">
    <name type="scientific">Batillaria attramentaria</name>
    <dbReference type="NCBI Taxonomy" id="370345"/>
    <lineage>
        <taxon>Eukaryota</taxon>
        <taxon>Metazoa</taxon>
        <taxon>Spiralia</taxon>
        <taxon>Lophotrochozoa</taxon>
        <taxon>Mollusca</taxon>
        <taxon>Gastropoda</taxon>
        <taxon>Caenogastropoda</taxon>
        <taxon>Sorbeoconcha</taxon>
        <taxon>Cerithioidea</taxon>
        <taxon>Batillariidae</taxon>
        <taxon>Batillaria</taxon>
    </lineage>
</organism>
<evidence type="ECO:0000256" key="4">
    <source>
        <dbReference type="SAM" id="SignalP"/>
    </source>
</evidence>
<dbReference type="InterPro" id="IPR050822">
    <property type="entry name" value="Cerebellin_Synaptic_Org"/>
</dbReference>
<keyword evidence="7" id="KW-1185">Reference proteome</keyword>
<dbReference type="PANTHER" id="PTHR22923">
    <property type="entry name" value="CEREBELLIN-RELATED"/>
    <property type="match status" value="1"/>
</dbReference>
<keyword evidence="3 4" id="KW-0732">Signal</keyword>
<dbReference type="EMBL" id="JACVVK020000631">
    <property type="protein sequence ID" value="KAK7461630.1"/>
    <property type="molecule type" value="Genomic_DNA"/>
</dbReference>
<dbReference type="SUPFAM" id="SSF49842">
    <property type="entry name" value="TNF-like"/>
    <property type="match status" value="1"/>
</dbReference>
<keyword evidence="2" id="KW-0964">Secreted</keyword>
<sequence length="493" mass="55757">MFRRTFLFFTAAINVLHGCEGPQVVKDDNSNEWHVPLLCGRFEDRGTPPLVPYLTNPRGERQTSARFDNGSYVFLLPNPTPTGAYQCSLPDWPSNCPPSPTPLPSPAYLYVEMLEVAMAVLKGRYISDFRDLELSLTARLQEATSKNTKLKARLAEFERSVDEFEGPAREQVKNVRSELGLREDLSSRVDHHLDNLAVQAGNKTGSLTPNLQTEQKHLKNQVDQKHDKLKSDSLQKLRDTKTLLDSMHAAVDRHLQALNQSRLHKYVTIAGQVDVLENRSNEVGVRMKTAERCLADEVTTVVETENQAVRRQMARSAKDLLAMGKLERILTDSKALMDQKYSDESQKILKLHDMRSSIHNTLLCAHFGEDNVMLRSLYDVIKYRNIVRNDGDAYNVTDGTFTAPVSGVYIFLVTLHNTAQSTSGLFVATQSNGYCMLSAGSERWSTYHTCVLALHFQKGVQMQVRSYYGMKHGARKPFFRHTSLYAFLLRPDL</sequence>
<dbReference type="Pfam" id="PF00386">
    <property type="entry name" value="C1q"/>
    <property type="match status" value="1"/>
</dbReference>
<evidence type="ECO:0000256" key="2">
    <source>
        <dbReference type="ARBA" id="ARBA00022525"/>
    </source>
</evidence>
<feature type="chain" id="PRO_5044824382" description="C1q domain-containing protein" evidence="4">
    <location>
        <begin position="22"/>
        <end position="493"/>
    </location>
</feature>
<comment type="caution">
    <text evidence="6">The sequence shown here is derived from an EMBL/GenBank/DDBJ whole genome shotgun (WGS) entry which is preliminary data.</text>
</comment>
<evidence type="ECO:0000313" key="6">
    <source>
        <dbReference type="EMBL" id="KAK7461630.1"/>
    </source>
</evidence>
<dbReference type="Proteomes" id="UP001519460">
    <property type="component" value="Unassembled WGS sequence"/>
</dbReference>
<dbReference type="GO" id="GO:0005576">
    <property type="term" value="C:extracellular region"/>
    <property type="evidence" value="ECO:0007669"/>
    <property type="project" value="UniProtKB-SubCell"/>
</dbReference>
<feature type="signal peptide" evidence="4">
    <location>
        <begin position="1"/>
        <end position="21"/>
    </location>
</feature>